<protein>
    <submittedName>
        <fullName evidence="2">Uncharacterized protein</fullName>
    </submittedName>
</protein>
<organism evidence="2 3">
    <name type="scientific">Aspergillus ibericus CBS 121593</name>
    <dbReference type="NCBI Taxonomy" id="1448316"/>
    <lineage>
        <taxon>Eukaryota</taxon>
        <taxon>Fungi</taxon>
        <taxon>Dikarya</taxon>
        <taxon>Ascomycota</taxon>
        <taxon>Pezizomycotina</taxon>
        <taxon>Eurotiomycetes</taxon>
        <taxon>Eurotiomycetidae</taxon>
        <taxon>Eurotiales</taxon>
        <taxon>Aspergillaceae</taxon>
        <taxon>Aspergillus</taxon>
        <taxon>Aspergillus subgen. Circumdati</taxon>
    </lineage>
</organism>
<dbReference type="RefSeq" id="XP_025575540.1">
    <property type="nucleotide sequence ID" value="XM_025724654.1"/>
</dbReference>
<evidence type="ECO:0000256" key="1">
    <source>
        <dbReference type="SAM" id="MobiDB-lite"/>
    </source>
</evidence>
<dbReference type="AlphaFoldDB" id="A0A395H0T9"/>
<dbReference type="GeneID" id="37229519"/>
<gene>
    <name evidence="2" type="ORF">BO80DRAFT_62929</name>
</gene>
<dbReference type="EMBL" id="KZ824436">
    <property type="protein sequence ID" value="RAL01213.1"/>
    <property type="molecule type" value="Genomic_DNA"/>
</dbReference>
<feature type="compositionally biased region" description="Basic residues" evidence="1">
    <location>
        <begin position="202"/>
        <end position="213"/>
    </location>
</feature>
<feature type="region of interest" description="Disordered" evidence="1">
    <location>
        <begin position="136"/>
        <end position="217"/>
    </location>
</feature>
<feature type="region of interest" description="Disordered" evidence="1">
    <location>
        <begin position="262"/>
        <end position="293"/>
    </location>
</feature>
<dbReference type="VEuPathDB" id="FungiDB:BO80DRAFT_62929"/>
<evidence type="ECO:0000313" key="3">
    <source>
        <dbReference type="Proteomes" id="UP000249402"/>
    </source>
</evidence>
<reference evidence="2 3" key="1">
    <citation type="submission" date="2018-02" db="EMBL/GenBank/DDBJ databases">
        <title>The genomes of Aspergillus section Nigri reveals drivers in fungal speciation.</title>
        <authorList>
            <consortium name="DOE Joint Genome Institute"/>
            <person name="Vesth T.C."/>
            <person name="Nybo J."/>
            <person name="Theobald S."/>
            <person name="Brandl J."/>
            <person name="Frisvad J.C."/>
            <person name="Nielsen K.F."/>
            <person name="Lyhne E.K."/>
            <person name="Kogle M.E."/>
            <person name="Kuo A."/>
            <person name="Riley R."/>
            <person name="Clum A."/>
            <person name="Nolan M."/>
            <person name="Lipzen A."/>
            <person name="Salamov A."/>
            <person name="Henrissat B."/>
            <person name="Wiebenga A."/>
            <person name="De vries R.P."/>
            <person name="Grigoriev I.V."/>
            <person name="Mortensen U.H."/>
            <person name="Andersen M.R."/>
            <person name="Baker S.E."/>
        </authorList>
    </citation>
    <scope>NUCLEOTIDE SEQUENCE [LARGE SCALE GENOMIC DNA]</scope>
    <source>
        <strain evidence="2 3">CBS 121593</strain>
    </source>
</reference>
<name>A0A395H0T9_9EURO</name>
<proteinExistence type="predicted"/>
<evidence type="ECO:0000313" key="2">
    <source>
        <dbReference type="EMBL" id="RAL01213.1"/>
    </source>
</evidence>
<sequence length="293" mass="31691">MSAGQLSRGGWERPGRPCLTFPRGQARLTVSPGRPPTLQTMQCGVHSTISNTIDPIDSTPAQSPPPPTRPDSVERTDNRFTEPAGTVLTIATMNHRQTTNKGQRRAWQRSHDRCEMGPSAVHLRASGCSSMYAARPITRPAKNRPDASQRLVTRPSHPPPSSPRSHRAYNTAAPVHCTDVVRGGAPDSAAAPAPLRRQPMSRSRRGQAIRRHSLPSVLRPRVISRPSSPAAPMARLRIVQSTAGHRDGHPRAILQANFQPTTVITPASQLPPGHSRQSSGRVQKLPPVKGRGG</sequence>
<feature type="compositionally biased region" description="Low complexity" evidence="1">
    <location>
        <begin position="185"/>
        <end position="194"/>
    </location>
</feature>
<dbReference type="Proteomes" id="UP000249402">
    <property type="component" value="Unassembled WGS sequence"/>
</dbReference>
<feature type="region of interest" description="Disordered" evidence="1">
    <location>
        <begin position="49"/>
        <end position="77"/>
    </location>
</feature>
<accession>A0A395H0T9</accession>
<keyword evidence="3" id="KW-1185">Reference proteome</keyword>
<feature type="region of interest" description="Disordered" evidence="1">
    <location>
        <begin position="1"/>
        <end position="37"/>
    </location>
</feature>